<evidence type="ECO:0000313" key="3">
    <source>
        <dbReference type="EMBL" id="WMV48042.1"/>
    </source>
</evidence>
<feature type="domain" description="Copper amine oxidase catalytic" evidence="2">
    <location>
        <begin position="2"/>
        <end position="128"/>
    </location>
</feature>
<dbReference type="GO" id="GO:0048038">
    <property type="term" value="F:quinone binding"/>
    <property type="evidence" value="ECO:0007669"/>
    <property type="project" value="InterPro"/>
</dbReference>
<comment type="similarity">
    <text evidence="1">Belongs to the copper/topaquinone oxidase family.</text>
</comment>
<dbReference type="Gene3D" id="2.70.98.20">
    <property type="entry name" value="Copper amine oxidase, catalytic domain"/>
    <property type="match status" value="1"/>
</dbReference>
<gene>
    <name evidence="3" type="ORF">MTR67_041427</name>
</gene>
<keyword evidence="1" id="KW-0560">Oxidoreductase</keyword>
<dbReference type="PANTHER" id="PTHR10638">
    <property type="entry name" value="COPPER AMINE OXIDASE"/>
    <property type="match status" value="1"/>
</dbReference>
<protein>
    <recommendedName>
        <fullName evidence="1">Amine oxidase</fullName>
        <ecNumber evidence="1">1.4.3.-</ecNumber>
    </recommendedName>
</protein>
<keyword evidence="1" id="KW-0186">Copper</keyword>
<accession>A0AAF0UKY7</accession>
<comment type="PTM">
    <text evidence="1">Topaquinone (TPQ) is generated by copper-dependent autoxidation of a specific tyrosyl residue.</text>
</comment>
<reference evidence="3" key="1">
    <citation type="submission" date="2023-08" db="EMBL/GenBank/DDBJ databases">
        <title>A de novo genome assembly of Solanum verrucosum Schlechtendal, a Mexican diploid species geographically isolated from the other diploid A-genome species in potato relatives.</title>
        <authorList>
            <person name="Hosaka K."/>
        </authorList>
    </citation>
    <scope>NUCLEOTIDE SEQUENCE</scope>
    <source>
        <tissue evidence="3">Young leaves</tissue>
    </source>
</reference>
<dbReference type="InterPro" id="IPR049947">
    <property type="entry name" value="Cu_Am_Ox_Cu-bd"/>
</dbReference>
<name>A0AAF0UKY7_SOLVR</name>
<proteinExistence type="inferred from homology"/>
<evidence type="ECO:0000313" key="4">
    <source>
        <dbReference type="Proteomes" id="UP001234989"/>
    </source>
</evidence>
<keyword evidence="1" id="KW-0801">TPQ</keyword>
<dbReference type="Proteomes" id="UP001234989">
    <property type="component" value="Chromosome 9"/>
</dbReference>
<dbReference type="EC" id="1.4.3.-" evidence="1"/>
<evidence type="ECO:0000256" key="1">
    <source>
        <dbReference type="RuleBase" id="RU000672"/>
    </source>
</evidence>
<comment type="cofactor">
    <cofactor evidence="1">
        <name>Cu cation</name>
        <dbReference type="ChEBI" id="CHEBI:23378"/>
    </cofactor>
    <text evidence="1">Contains 1 topaquinone per subunit.</text>
</comment>
<dbReference type="GO" id="GO:0009308">
    <property type="term" value="P:amine metabolic process"/>
    <property type="evidence" value="ECO:0007669"/>
    <property type="project" value="UniProtKB-UniRule"/>
</dbReference>
<dbReference type="GO" id="GO:0005507">
    <property type="term" value="F:copper ion binding"/>
    <property type="evidence" value="ECO:0007669"/>
    <property type="project" value="InterPro"/>
</dbReference>
<dbReference type="InterPro" id="IPR015798">
    <property type="entry name" value="Cu_amine_oxidase_C"/>
</dbReference>
<keyword evidence="4" id="KW-1185">Reference proteome</keyword>
<organism evidence="3 4">
    <name type="scientific">Solanum verrucosum</name>
    <dbReference type="NCBI Taxonomy" id="315347"/>
    <lineage>
        <taxon>Eukaryota</taxon>
        <taxon>Viridiplantae</taxon>
        <taxon>Streptophyta</taxon>
        <taxon>Embryophyta</taxon>
        <taxon>Tracheophyta</taxon>
        <taxon>Spermatophyta</taxon>
        <taxon>Magnoliopsida</taxon>
        <taxon>eudicotyledons</taxon>
        <taxon>Gunneridae</taxon>
        <taxon>Pentapetalae</taxon>
        <taxon>asterids</taxon>
        <taxon>lamiids</taxon>
        <taxon>Solanales</taxon>
        <taxon>Solanaceae</taxon>
        <taxon>Solanoideae</taxon>
        <taxon>Solaneae</taxon>
        <taxon>Solanum</taxon>
    </lineage>
</organism>
<dbReference type="InterPro" id="IPR000269">
    <property type="entry name" value="Cu_amine_oxidase"/>
</dbReference>
<dbReference type="PROSITE" id="PS01165">
    <property type="entry name" value="COPPER_AMINE_OXID_2"/>
    <property type="match status" value="1"/>
</dbReference>
<dbReference type="EMBL" id="CP133620">
    <property type="protein sequence ID" value="WMV48042.1"/>
    <property type="molecule type" value="Genomic_DNA"/>
</dbReference>
<dbReference type="AlphaFoldDB" id="A0AAF0UKY7"/>
<sequence>MVVVNPNKKTEVGNEIGYCLIPGGSATSPLLSDDDYPQIRGGFTKYNVWVTPYNKSEKWAGGLYTDQSHRDDALAIWSLREIKNKDIVLWYTFGVHHVPKQEDFPIMPTLSTSFELKPTNFFQHNPVL</sequence>
<dbReference type="PANTHER" id="PTHR10638:SF71">
    <property type="entry name" value="AMINE OXIDASE"/>
    <property type="match status" value="1"/>
</dbReference>
<evidence type="ECO:0000259" key="2">
    <source>
        <dbReference type="Pfam" id="PF01179"/>
    </source>
</evidence>
<keyword evidence="1" id="KW-0479">Metal-binding</keyword>
<dbReference type="SUPFAM" id="SSF49998">
    <property type="entry name" value="Amine oxidase catalytic domain"/>
    <property type="match status" value="1"/>
</dbReference>
<dbReference type="Pfam" id="PF01179">
    <property type="entry name" value="Cu_amine_oxid"/>
    <property type="match status" value="1"/>
</dbReference>
<dbReference type="InterPro" id="IPR036460">
    <property type="entry name" value="Cu_amine_oxidase_C_sf"/>
</dbReference>
<dbReference type="GO" id="GO:0008131">
    <property type="term" value="F:primary methylamine oxidase activity"/>
    <property type="evidence" value="ECO:0007669"/>
    <property type="project" value="InterPro"/>
</dbReference>